<proteinExistence type="predicted"/>
<dbReference type="GeneID" id="3254442"/>
<accession>Q5K9P3</accession>
<organism evidence="3 4">
    <name type="scientific">Cryptococcus deneoformans (strain JEC21 / ATCC MYA-565)</name>
    <name type="common">Cryptococcus neoformans var. neoformans serotype D</name>
    <dbReference type="NCBI Taxonomy" id="214684"/>
    <lineage>
        <taxon>Eukaryota</taxon>
        <taxon>Fungi</taxon>
        <taxon>Dikarya</taxon>
        <taxon>Basidiomycota</taxon>
        <taxon>Agaricomycotina</taxon>
        <taxon>Tremellomycetes</taxon>
        <taxon>Tremellales</taxon>
        <taxon>Cryptococcaceae</taxon>
        <taxon>Cryptococcus</taxon>
        <taxon>Cryptococcus neoformans species complex</taxon>
    </lineage>
</organism>
<dbReference type="ESTHER" id="cryne-q5k9p3">
    <property type="family name" value="Fungal_carboxylesterase_lipase"/>
</dbReference>
<dbReference type="AlphaFoldDB" id="Q5K9P3"/>
<dbReference type="SUPFAM" id="SSF53474">
    <property type="entry name" value="alpha/beta-Hydrolases"/>
    <property type="match status" value="1"/>
</dbReference>
<dbReference type="OMA" id="QWPPVET"/>
<dbReference type="RefSeq" id="XP_567736.1">
    <property type="nucleotide sequence ID" value="XM_567736.2"/>
</dbReference>
<keyword evidence="4" id="KW-1185">Reference proteome</keyword>
<dbReference type="PANTHER" id="PTHR11559">
    <property type="entry name" value="CARBOXYLESTERASE"/>
    <property type="match status" value="1"/>
</dbReference>
<dbReference type="OrthoDB" id="408631at2759"/>
<dbReference type="KEGG" id="cne:CNK01260"/>
<dbReference type="InterPro" id="IPR002018">
    <property type="entry name" value="CarbesteraseB"/>
</dbReference>
<dbReference type="EMBL" id="AE017351">
    <property type="protein sequence ID" value="AAW46219.1"/>
    <property type="molecule type" value="Genomic_DNA"/>
</dbReference>
<evidence type="ECO:0000313" key="4">
    <source>
        <dbReference type="Proteomes" id="UP000002149"/>
    </source>
</evidence>
<feature type="compositionally biased region" description="Low complexity" evidence="1">
    <location>
        <begin position="483"/>
        <end position="498"/>
    </location>
</feature>
<dbReference type="Pfam" id="PF00135">
    <property type="entry name" value="COesterase"/>
    <property type="match status" value="1"/>
</dbReference>
<dbReference type="InParanoid" id="Q5K9P3"/>
<dbReference type="VEuPathDB" id="FungiDB:CNK01260"/>
<dbReference type="InterPro" id="IPR050309">
    <property type="entry name" value="Type-B_Carboxylest/Lipase"/>
</dbReference>
<sequence length="592" mass="64117">MALYKDLLETTICGMALSGKQLSFAMFSKSLAIFTALTATVKGATIAPRNATSSSDLPQVVLNYSTVQAYESGTTSAGTYYAFKNIRYAAPPVDDLRWAAPQDPVQEDSVNDGTWSNTTGTQGCNVAEDCLFLDVYVPESALNGSEKLPVLFWNYGGGWVGGSKNENTPEGLFEVANNSFIFVAYNYRLDIFGVLNGPTLQRSGGISNVAIYDARKALEWVNTYISQFGGDPDEVTNWGFSAGGSQVMCAITAFGGNKWTPYFKRAVVNSPGWVPGAGHAQAERFLQNVTEYVGGCPINTPDTIQCLRQVSFDTLLAASQNITSTYSYQMQPRADGVVLPDTAEYLLSIGQFHKEVQVFLGHSAHELNTQSTSAVTDDASFRAMFKTIFPSITDWAIDLIEELYPADDYSSQGLRFAAARQHYDIPGKLLPLTNAFSNQTYNYINYLGAATHGSDQTYWWYSDSSSSASSSSESTSISTSAQATASASSSSDESSADAPTDGDTLPGSSSLSSSEILVAKQMQRYLTSFVLTGNPNTYSSPGSGNITYVDDWPLYGSDENVLEFQPSGAGFNLTSDELDSPQVVFWNKVLWY</sequence>
<evidence type="ECO:0000259" key="2">
    <source>
        <dbReference type="Pfam" id="PF00135"/>
    </source>
</evidence>
<feature type="region of interest" description="Disordered" evidence="1">
    <location>
        <begin position="483"/>
        <end position="509"/>
    </location>
</feature>
<evidence type="ECO:0000256" key="1">
    <source>
        <dbReference type="SAM" id="MobiDB-lite"/>
    </source>
</evidence>
<feature type="domain" description="Carboxylesterase type B" evidence="2">
    <location>
        <begin position="58"/>
        <end position="569"/>
    </location>
</feature>
<gene>
    <name evidence="3" type="ordered locus">CNK01260</name>
</gene>
<dbReference type="Proteomes" id="UP000002149">
    <property type="component" value="Chromosome 11"/>
</dbReference>
<dbReference type="STRING" id="214684.Q5K9P3"/>
<reference evidence="3 4" key="1">
    <citation type="journal article" date="2005" name="Science">
        <title>The genome of the basidiomycetous yeast and human pathogen Cryptococcus neoformans.</title>
        <authorList>
            <person name="Loftus B.J."/>
            <person name="Fung E."/>
            <person name="Roncaglia P."/>
            <person name="Rowley D."/>
            <person name="Amedeo P."/>
            <person name="Bruno D."/>
            <person name="Vamathevan J."/>
            <person name="Miranda M."/>
            <person name="Anderson I.J."/>
            <person name="Fraser J.A."/>
            <person name="Allen J.E."/>
            <person name="Bosdet I.E."/>
            <person name="Brent M.R."/>
            <person name="Chiu R."/>
            <person name="Doering T.L."/>
            <person name="Donlin M.J."/>
            <person name="D'Souza C.A."/>
            <person name="Fox D.S."/>
            <person name="Grinberg V."/>
            <person name="Fu J."/>
            <person name="Fukushima M."/>
            <person name="Haas B.J."/>
            <person name="Huang J.C."/>
            <person name="Janbon G."/>
            <person name="Jones S.J."/>
            <person name="Koo H.L."/>
            <person name="Krzywinski M.I."/>
            <person name="Kwon-Chung J.K."/>
            <person name="Lengeler K.B."/>
            <person name="Maiti R."/>
            <person name="Marra M.A."/>
            <person name="Marra R.E."/>
            <person name="Mathewson C.A."/>
            <person name="Mitchell T.G."/>
            <person name="Pertea M."/>
            <person name="Riggs F.R."/>
            <person name="Salzberg S.L."/>
            <person name="Schein J.E."/>
            <person name="Shvartsbeyn A."/>
            <person name="Shin H."/>
            <person name="Shumway M."/>
            <person name="Specht C.A."/>
            <person name="Suh B.B."/>
            <person name="Tenney A."/>
            <person name="Utterback T.R."/>
            <person name="Wickes B.L."/>
            <person name="Wortman J.R."/>
            <person name="Wye N.H."/>
            <person name="Kronstad J.W."/>
            <person name="Lodge J.K."/>
            <person name="Heitman J."/>
            <person name="Davis R.W."/>
            <person name="Fraser C.M."/>
            <person name="Hyman R.W."/>
        </authorList>
    </citation>
    <scope>NUCLEOTIDE SEQUENCE [LARGE SCALE GENOMIC DNA]</scope>
    <source>
        <strain evidence="4">JEC21 / ATCC MYA-565</strain>
    </source>
</reference>
<dbReference type="InterPro" id="IPR019819">
    <property type="entry name" value="Carboxylesterase_B_CS"/>
</dbReference>
<dbReference type="PaxDb" id="214684-Q5K9P3"/>
<protein>
    <recommendedName>
        <fullName evidence="2">Carboxylesterase type B domain-containing protein</fullName>
    </recommendedName>
</protein>
<dbReference type="HOGENOM" id="CLU_006586_10_5_1"/>
<name>Q5K9P3_CRYD1</name>
<dbReference type="PROSITE" id="PS00941">
    <property type="entry name" value="CARBOXYLESTERASE_B_2"/>
    <property type="match status" value="1"/>
</dbReference>
<dbReference type="eggNOG" id="KOG4389">
    <property type="taxonomic scope" value="Eukaryota"/>
</dbReference>
<dbReference type="InterPro" id="IPR029058">
    <property type="entry name" value="AB_hydrolase_fold"/>
</dbReference>
<dbReference type="Gene3D" id="3.40.50.1820">
    <property type="entry name" value="alpha/beta hydrolase"/>
    <property type="match status" value="1"/>
</dbReference>
<evidence type="ECO:0000313" key="3">
    <source>
        <dbReference type="EMBL" id="AAW46219.1"/>
    </source>
</evidence>